<evidence type="ECO:0000256" key="1">
    <source>
        <dbReference type="SAM" id="MobiDB-lite"/>
    </source>
</evidence>
<protein>
    <submittedName>
        <fullName evidence="2">Uncharacterized protein</fullName>
    </submittedName>
</protein>
<proteinExistence type="predicted"/>
<dbReference type="AlphaFoldDB" id="A0A0A9CJ66"/>
<organism evidence="2">
    <name type="scientific">Arundo donax</name>
    <name type="common">Giant reed</name>
    <name type="synonym">Donax arundinaceus</name>
    <dbReference type="NCBI Taxonomy" id="35708"/>
    <lineage>
        <taxon>Eukaryota</taxon>
        <taxon>Viridiplantae</taxon>
        <taxon>Streptophyta</taxon>
        <taxon>Embryophyta</taxon>
        <taxon>Tracheophyta</taxon>
        <taxon>Spermatophyta</taxon>
        <taxon>Magnoliopsida</taxon>
        <taxon>Liliopsida</taxon>
        <taxon>Poales</taxon>
        <taxon>Poaceae</taxon>
        <taxon>PACMAD clade</taxon>
        <taxon>Arundinoideae</taxon>
        <taxon>Arundineae</taxon>
        <taxon>Arundo</taxon>
    </lineage>
</organism>
<name>A0A0A9CJ66_ARUDO</name>
<reference evidence="2" key="1">
    <citation type="submission" date="2014-09" db="EMBL/GenBank/DDBJ databases">
        <authorList>
            <person name="Magalhaes I.L.F."/>
            <person name="Oliveira U."/>
            <person name="Santos F.R."/>
            <person name="Vidigal T.H.D.A."/>
            <person name="Brescovit A.D."/>
            <person name="Santos A.J."/>
        </authorList>
    </citation>
    <scope>NUCLEOTIDE SEQUENCE</scope>
    <source>
        <tissue evidence="2">Shoot tissue taken approximately 20 cm above the soil surface</tissue>
    </source>
</reference>
<sequence length="50" mass="5448">MIHIFGSFQVLDSIQQSRHMRVSLRVRFSSDHGSGYGNPGHPASVGSSYG</sequence>
<reference evidence="2" key="2">
    <citation type="journal article" date="2015" name="Data Brief">
        <title>Shoot transcriptome of the giant reed, Arundo donax.</title>
        <authorList>
            <person name="Barrero R.A."/>
            <person name="Guerrero F.D."/>
            <person name="Moolhuijzen P."/>
            <person name="Goolsby J.A."/>
            <person name="Tidwell J."/>
            <person name="Bellgard S.E."/>
            <person name="Bellgard M.I."/>
        </authorList>
    </citation>
    <scope>NUCLEOTIDE SEQUENCE</scope>
    <source>
        <tissue evidence="2">Shoot tissue taken approximately 20 cm above the soil surface</tissue>
    </source>
</reference>
<evidence type="ECO:0000313" key="2">
    <source>
        <dbReference type="EMBL" id="JAD73440.1"/>
    </source>
</evidence>
<accession>A0A0A9CJ66</accession>
<feature type="region of interest" description="Disordered" evidence="1">
    <location>
        <begin position="29"/>
        <end position="50"/>
    </location>
</feature>
<dbReference type="EMBL" id="GBRH01224455">
    <property type="protein sequence ID" value="JAD73440.1"/>
    <property type="molecule type" value="Transcribed_RNA"/>
</dbReference>